<dbReference type="GeneID" id="301106157"/>
<sequence>MSKKINVFFLLATLSLSACITEDRGQSIPLSSSEFARSLKLVVDHGDLSDYKFLGEALHLGIVRRPEEKTINPLDDKLLGYTTNFTFSSIPSEYERGNLSYSYFQPTDRDFSRVQFLIFINRDSLCVKTEQIKGVFGNTAHRHPNPHSNSVGFFYQEDKGIRISFDYVSNSKCLVSISMSQNANRD</sequence>
<dbReference type="EMBL" id="JACHDE010000013">
    <property type="protein sequence ID" value="MBB5403394.1"/>
    <property type="molecule type" value="Genomic_DNA"/>
</dbReference>
<dbReference type="Proteomes" id="UP000594380">
    <property type="component" value="Unassembled WGS sequence"/>
</dbReference>
<evidence type="ECO:0000313" key="2">
    <source>
        <dbReference type="EMBL" id="NUY05376.1"/>
    </source>
</evidence>
<accession>A0A7Y6K7G8</accession>
<evidence type="ECO:0008006" key="5">
    <source>
        <dbReference type="Google" id="ProtNLM"/>
    </source>
</evidence>
<evidence type="ECO:0000313" key="4">
    <source>
        <dbReference type="Proteomes" id="UP000594380"/>
    </source>
</evidence>
<evidence type="ECO:0000313" key="1">
    <source>
        <dbReference type="EMBL" id="MBB5403394.1"/>
    </source>
</evidence>
<evidence type="ECO:0000313" key="3">
    <source>
        <dbReference type="Proteomes" id="UP000592820"/>
    </source>
</evidence>
<reference evidence="1 3" key="2">
    <citation type="submission" date="2020-08" db="EMBL/GenBank/DDBJ databases">
        <title>Genomic Encyclopedia of Type Strains, Phase IV (KMG-V): Genome sequencing to study the core and pangenomes of soil and plant-associated prokaryotes.</title>
        <authorList>
            <person name="Whitman W."/>
        </authorList>
    </citation>
    <scope>NUCLEOTIDE SEQUENCE [LARGE SCALE GENOMIC DNA]</scope>
    <source>
        <strain evidence="1 3">JPY162</strain>
    </source>
</reference>
<protein>
    <recommendedName>
        <fullName evidence="5">Lipoprotein</fullName>
    </recommendedName>
</protein>
<reference evidence="2 4" key="1">
    <citation type="submission" date="2020-02" db="EMBL/GenBank/DDBJ databases">
        <title>Paraburkholderia simonii sp. nov. and Paraburkholderia youngii sp. nov. Brazilian and Mexican Mimosa-associated rhizobia.</title>
        <authorList>
            <person name="Mavima L."/>
            <person name="Beukes C.W."/>
            <person name="Chan W.Y."/>
            <person name="Palmer M."/>
            <person name="De Meyer S.E."/>
            <person name="James E.K."/>
            <person name="Venter S.N."/>
            <person name="Steenkamp E.T."/>
        </authorList>
    </citation>
    <scope>NUCLEOTIDE SEQUENCE [LARGE SCALE GENOMIC DNA]</scope>
    <source>
        <strain evidence="2 4">JPY169</strain>
    </source>
</reference>
<dbReference type="PROSITE" id="PS51257">
    <property type="entry name" value="PROKAR_LIPOPROTEIN"/>
    <property type="match status" value="1"/>
</dbReference>
<comment type="caution">
    <text evidence="2">The sequence shown here is derived from an EMBL/GenBank/DDBJ whole genome shotgun (WGS) entry which is preliminary data.</text>
</comment>
<proteinExistence type="predicted"/>
<dbReference type="AlphaFoldDB" id="A0A7Y6K7G8"/>
<dbReference type="Proteomes" id="UP000592820">
    <property type="component" value="Unassembled WGS sequence"/>
</dbReference>
<gene>
    <name evidence="2" type="ORF">G5S42_38045</name>
    <name evidence="1" type="ORF">HDG41_005482</name>
</gene>
<organism evidence="2 4">
    <name type="scientific">Paraburkholderia youngii</name>
    <dbReference type="NCBI Taxonomy" id="2782701"/>
    <lineage>
        <taxon>Bacteria</taxon>
        <taxon>Pseudomonadati</taxon>
        <taxon>Pseudomonadota</taxon>
        <taxon>Betaproteobacteria</taxon>
        <taxon>Burkholderiales</taxon>
        <taxon>Burkholderiaceae</taxon>
        <taxon>Paraburkholderia</taxon>
    </lineage>
</organism>
<dbReference type="EMBL" id="JAALDK010000002">
    <property type="protein sequence ID" value="NUY05376.1"/>
    <property type="molecule type" value="Genomic_DNA"/>
</dbReference>
<name>A0A7Y6K7G8_9BURK</name>
<dbReference type="RefSeq" id="WP_176111815.1">
    <property type="nucleotide sequence ID" value="NZ_JAALDK010000002.1"/>
</dbReference>